<name>A0A0S8FPR5_UNCW3</name>
<sequence length="79" mass="8616">MKELKDLVTYICKALVDNQDKVVVTEIAGDKSVIYELRVGEGDLGKVIGKQGRTAQAVRTIITAAAMKLGKRTVLEILE</sequence>
<dbReference type="Pfam" id="PF13083">
    <property type="entry name" value="KH_KhpA-B"/>
    <property type="match status" value="1"/>
</dbReference>
<dbReference type="PATRIC" id="fig|1703779.3.peg.1762"/>
<evidence type="ECO:0000256" key="1">
    <source>
        <dbReference type="ARBA" id="ARBA00022490"/>
    </source>
</evidence>
<dbReference type="GO" id="GO:0005737">
    <property type="term" value="C:cytoplasm"/>
    <property type="evidence" value="ECO:0007669"/>
    <property type="project" value="UniProtKB-SubCell"/>
</dbReference>
<keyword evidence="3" id="KW-0961">Cell wall biogenesis/degradation</keyword>
<gene>
    <name evidence="3" type="primary">khpA</name>
    <name evidence="4" type="ORF">AMJ83_10290</name>
</gene>
<dbReference type="InterPro" id="IPR020627">
    <property type="entry name" value="KhpA"/>
</dbReference>
<dbReference type="GO" id="GO:0071555">
    <property type="term" value="P:cell wall organization"/>
    <property type="evidence" value="ECO:0007669"/>
    <property type="project" value="UniProtKB-KW"/>
</dbReference>
<keyword evidence="2 3" id="KW-0694">RNA-binding</keyword>
<dbReference type="GO" id="GO:0009252">
    <property type="term" value="P:peptidoglycan biosynthetic process"/>
    <property type="evidence" value="ECO:0007669"/>
    <property type="project" value="UniProtKB-UniRule"/>
</dbReference>
<dbReference type="Proteomes" id="UP000051373">
    <property type="component" value="Unassembled WGS sequence"/>
</dbReference>
<evidence type="ECO:0000256" key="3">
    <source>
        <dbReference type="HAMAP-Rule" id="MF_00088"/>
    </source>
</evidence>
<keyword evidence="3" id="KW-0143">Chaperone</keyword>
<dbReference type="SUPFAM" id="SSF54814">
    <property type="entry name" value="Prokaryotic type KH domain (KH-domain type II)"/>
    <property type="match status" value="1"/>
</dbReference>
<accession>A0A0S8FPR5</accession>
<dbReference type="STRING" id="1703779.AMJ83_10290"/>
<dbReference type="AlphaFoldDB" id="A0A0S8FPR5"/>
<comment type="similarity">
    <text evidence="3">Belongs to the KhpA RNA-binding protein family.</text>
</comment>
<evidence type="ECO:0000313" key="4">
    <source>
        <dbReference type="EMBL" id="KPK62647.1"/>
    </source>
</evidence>
<dbReference type="InterPro" id="IPR009019">
    <property type="entry name" value="KH_sf_prok-type"/>
</dbReference>
<comment type="subcellular location">
    <subcellularLocation>
        <location evidence="3">Cytoplasm</location>
    </subcellularLocation>
</comment>
<keyword evidence="1 3" id="KW-0963">Cytoplasm</keyword>
<evidence type="ECO:0000256" key="2">
    <source>
        <dbReference type="ARBA" id="ARBA00022884"/>
    </source>
</evidence>
<organism evidence="4 5">
    <name type="scientific">candidate division WOR_3 bacterium SM23_42</name>
    <dbReference type="NCBI Taxonomy" id="1703779"/>
    <lineage>
        <taxon>Bacteria</taxon>
        <taxon>Bacteria division WOR-3</taxon>
    </lineage>
</organism>
<protein>
    <recommendedName>
        <fullName evidence="3">RNA-binding protein KhpA</fullName>
    </recommendedName>
    <alternativeName>
        <fullName evidence="3">KH-domain protein A</fullName>
    </alternativeName>
</protein>
<evidence type="ECO:0000313" key="5">
    <source>
        <dbReference type="Proteomes" id="UP000051373"/>
    </source>
</evidence>
<comment type="function">
    <text evidence="3">A probable RNA chaperone. Forms a complex with KhpB which binds to cellular RNA and controls its expression. Plays a role in peptidoglycan (PG) homeostasis and cell length regulation.</text>
</comment>
<proteinExistence type="inferred from homology"/>
<dbReference type="PANTHER" id="PTHR34654">
    <property type="entry name" value="UPF0109 PROTEIN SCO5592"/>
    <property type="match status" value="1"/>
</dbReference>
<dbReference type="PANTHER" id="PTHR34654:SF1">
    <property type="entry name" value="RNA-BINDING PROTEIN KHPA"/>
    <property type="match status" value="1"/>
</dbReference>
<dbReference type="GO" id="GO:0008360">
    <property type="term" value="P:regulation of cell shape"/>
    <property type="evidence" value="ECO:0007669"/>
    <property type="project" value="UniProtKB-KW"/>
</dbReference>
<comment type="subunit">
    <text evidence="3">Forms a complex with KhpB.</text>
</comment>
<dbReference type="Gene3D" id="3.30.300.20">
    <property type="match status" value="1"/>
</dbReference>
<dbReference type="HAMAP" id="MF_00088">
    <property type="entry name" value="KhpA"/>
    <property type="match status" value="1"/>
</dbReference>
<dbReference type="InterPro" id="IPR015946">
    <property type="entry name" value="KH_dom-like_a/b"/>
</dbReference>
<dbReference type="GO" id="GO:0003723">
    <property type="term" value="F:RNA binding"/>
    <property type="evidence" value="ECO:0007669"/>
    <property type="project" value="UniProtKB-UniRule"/>
</dbReference>
<reference evidence="4 5" key="1">
    <citation type="journal article" date="2015" name="Microbiome">
        <title>Genomic resolution of linkages in carbon, nitrogen, and sulfur cycling among widespread estuary sediment bacteria.</title>
        <authorList>
            <person name="Baker B.J."/>
            <person name="Lazar C.S."/>
            <person name="Teske A.P."/>
            <person name="Dick G.J."/>
        </authorList>
    </citation>
    <scope>NUCLEOTIDE SEQUENCE [LARGE SCALE GENOMIC DNA]</scope>
    <source>
        <strain evidence="4">SM23_42</strain>
    </source>
</reference>
<dbReference type="CDD" id="cd22533">
    <property type="entry name" value="KH-II_YlqC-like"/>
    <property type="match status" value="1"/>
</dbReference>
<comment type="caution">
    <text evidence="4">The sequence shown here is derived from an EMBL/GenBank/DDBJ whole genome shotgun (WGS) entry which is preliminary data.</text>
</comment>
<keyword evidence="3" id="KW-0133">Cell shape</keyword>
<dbReference type="EMBL" id="LJUJ01000030">
    <property type="protein sequence ID" value="KPK62647.1"/>
    <property type="molecule type" value="Genomic_DNA"/>
</dbReference>